<comment type="caution">
    <text evidence="1">The sequence shown here is derived from an EMBL/GenBank/DDBJ whole genome shotgun (WGS) entry which is preliminary data.</text>
</comment>
<evidence type="ECO:0008006" key="3">
    <source>
        <dbReference type="Google" id="ProtNLM"/>
    </source>
</evidence>
<evidence type="ECO:0000313" key="1">
    <source>
        <dbReference type="EMBL" id="MEW9921167.1"/>
    </source>
</evidence>
<dbReference type="EMBL" id="JBFNXX010000013">
    <property type="protein sequence ID" value="MEW9921167.1"/>
    <property type="molecule type" value="Genomic_DNA"/>
</dbReference>
<sequence>MEGFDEPEDDQARSVEYSGGDLMYHQNPVGFEKESANFGTIGRTMVELSNLEWAHDKFVLTVNEKAPDFATSLSKKFPRHLKEKTDFLIHAIAHMPKLKQVPMFGDGTLNLQWLQYQLDELYQFRAALAHGSVLLTEIDDRGTVWKFDRFTRRRSNVYGEQHNSVGDGFLADVCTTADAVGHYINTLTRMLDDKESWERGYKCDLEIRQNHQKIAELVEYGIVESDPFVDALIGSAK</sequence>
<gene>
    <name evidence="1" type="ORF">AB2B41_16270</name>
</gene>
<keyword evidence="2" id="KW-1185">Reference proteome</keyword>
<organism evidence="1 2">
    <name type="scientific">Sulfitobacter sediminis</name>
    <dbReference type="NCBI Taxonomy" id="3234186"/>
    <lineage>
        <taxon>Bacteria</taxon>
        <taxon>Pseudomonadati</taxon>
        <taxon>Pseudomonadota</taxon>
        <taxon>Alphaproteobacteria</taxon>
        <taxon>Rhodobacterales</taxon>
        <taxon>Roseobacteraceae</taxon>
        <taxon>Sulfitobacter</taxon>
    </lineage>
</organism>
<dbReference type="RefSeq" id="WP_367878868.1">
    <property type="nucleotide sequence ID" value="NZ_JBFNXX010000013.1"/>
</dbReference>
<reference evidence="1 2" key="1">
    <citation type="submission" date="2024-07" db="EMBL/GenBank/DDBJ databases">
        <title>Marimonas sp.nov., isolated from tidal-flat sediment.</title>
        <authorList>
            <person name="Jayan J.N."/>
            <person name="Lee S.S."/>
        </authorList>
    </citation>
    <scope>NUCLEOTIDE SEQUENCE [LARGE SCALE GENOMIC DNA]</scope>
    <source>
        <strain evidence="1 2">MJW-29</strain>
    </source>
</reference>
<dbReference type="Proteomes" id="UP001556098">
    <property type="component" value="Unassembled WGS sequence"/>
</dbReference>
<proteinExistence type="predicted"/>
<evidence type="ECO:0000313" key="2">
    <source>
        <dbReference type="Proteomes" id="UP001556098"/>
    </source>
</evidence>
<protein>
    <recommendedName>
        <fullName evidence="3">Apea-like HEPN domain-containing protein</fullName>
    </recommendedName>
</protein>
<name>A0ABV3RRI0_9RHOB</name>
<accession>A0ABV3RRI0</accession>